<reference evidence="4" key="1">
    <citation type="submission" date="2021-03" db="EMBL/GenBank/DDBJ databases">
        <title>Draft genome sequence of rust myrtle Austropuccinia psidii MF-1, a brazilian biotype.</title>
        <authorList>
            <person name="Quecine M.C."/>
            <person name="Pachon D.M.R."/>
            <person name="Bonatelli M.L."/>
            <person name="Correr F.H."/>
            <person name="Franceschini L.M."/>
            <person name="Leite T.F."/>
            <person name="Margarido G.R.A."/>
            <person name="Almeida C.A."/>
            <person name="Ferrarezi J.A."/>
            <person name="Labate C.A."/>
        </authorList>
    </citation>
    <scope>NUCLEOTIDE SEQUENCE</scope>
    <source>
        <strain evidence="4">MF-1</strain>
    </source>
</reference>
<dbReference type="GO" id="GO:0003676">
    <property type="term" value="F:nucleic acid binding"/>
    <property type="evidence" value="ECO:0007669"/>
    <property type="project" value="InterPro"/>
</dbReference>
<evidence type="ECO:0000256" key="1">
    <source>
        <dbReference type="ARBA" id="ARBA00022664"/>
    </source>
</evidence>
<keyword evidence="5" id="KW-1185">Reference proteome</keyword>
<dbReference type="InterPro" id="IPR036875">
    <property type="entry name" value="Znf_CCHC_sf"/>
</dbReference>
<dbReference type="Pfam" id="PF00098">
    <property type="entry name" value="zf-CCHC"/>
    <property type="match status" value="1"/>
</dbReference>
<accession>A0A9Q3EZT1</accession>
<dbReference type="SUPFAM" id="SSF57756">
    <property type="entry name" value="Retrovirus zinc finger-like domains"/>
    <property type="match status" value="1"/>
</dbReference>
<keyword evidence="2" id="KW-0862">Zinc</keyword>
<evidence type="ECO:0000259" key="3">
    <source>
        <dbReference type="PROSITE" id="PS50158"/>
    </source>
</evidence>
<comment type="caution">
    <text evidence="4">The sequence shown here is derived from an EMBL/GenBank/DDBJ whole genome shotgun (WGS) entry which is preliminary data.</text>
</comment>
<keyword evidence="1" id="KW-0507">mRNA processing</keyword>
<dbReference type="OrthoDB" id="1099063at2759"/>
<dbReference type="AlphaFoldDB" id="A0A9Q3EZT1"/>
<protein>
    <recommendedName>
        <fullName evidence="3">CCHC-type domain-containing protein</fullName>
    </recommendedName>
</protein>
<dbReference type="SMART" id="SM00343">
    <property type="entry name" value="ZnF_C2HC"/>
    <property type="match status" value="1"/>
</dbReference>
<dbReference type="Gene3D" id="4.10.60.10">
    <property type="entry name" value="Zinc finger, CCHC-type"/>
    <property type="match status" value="1"/>
</dbReference>
<dbReference type="PROSITE" id="PS50158">
    <property type="entry name" value="ZF_CCHC"/>
    <property type="match status" value="1"/>
</dbReference>
<dbReference type="EMBL" id="AVOT02033834">
    <property type="protein sequence ID" value="MBW0527811.1"/>
    <property type="molecule type" value="Genomic_DNA"/>
</dbReference>
<keyword evidence="2" id="KW-0863">Zinc-finger</keyword>
<sequence length="173" mass="19142">MLVTNNSDSPKSNTSIVLLLRRTFAMFKKLGIEADELKGLLAQATCRAPPTLDQLITAEILSKGDEKLSLTFVGQVIINASQQGKEQAWELSPFIYRLSDPSEPPTPYLRPCSPYNPRPFPSSSEVRRPPNHLVKKLGALCFHCGRAGHWRADCPHTRGVANPNPRLPSPTPF</sequence>
<dbReference type="GO" id="GO:0008270">
    <property type="term" value="F:zinc ion binding"/>
    <property type="evidence" value="ECO:0007669"/>
    <property type="project" value="UniProtKB-KW"/>
</dbReference>
<dbReference type="GO" id="GO:0006397">
    <property type="term" value="P:mRNA processing"/>
    <property type="evidence" value="ECO:0007669"/>
    <property type="project" value="UniProtKB-KW"/>
</dbReference>
<keyword evidence="2" id="KW-0479">Metal-binding</keyword>
<feature type="domain" description="CCHC-type" evidence="3">
    <location>
        <begin position="141"/>
        <end position="155"/>
    </location>
</feature>
<gene>
    <name evidence="4" type="ORF">O181_067526</name>
</gene>
<organism evidence="4 5">
    <name type="scientific">Austropuccinia psidii MF-1</name>
    <dbReference type="NCBI Taxonomy" id="1389203"/>
    <lineage>
        <taxon>Eukaryota</taxon>
        <taxon>Fungi</taxon>
        <taxon>Dikarya</taxon>
        <taxon>Basidiomycota</taxon>
        <taxon>Pucciniomycotina</taxon>
        <taxon>Pucciniomycetes</taxon>
        <taxon>Pucciniales</taxon>
        <taxon>Sphaerophragmiaceae</taxon>
        <taxon>Austropuccinia</taxon>
    </lineage>
</organism>
<dbReference type="InterPro" id="IPR001878">
    <property type="entry name" value="Znf_CCHC"/>
</dbReference>
<evidence type="ECO:0000313" key="5">
    <source>
        <dbReference type="Proteomes" id="UP000765509"/>
    </source>
</evidence>
<evidence type="ECO:0000313" key="4">
    <source>
        <dbReference type="EMBL" id="MBW0527811.1"/>
    </source>
</evidence>
<dbReference type="Proteomes" id="UP000765509">
    <property type="component" value="Unassembled WGS sequence"/>
</dbReference>
<proteinExistence type="predicted"/>
<evidence type="ECO:0000256" key="2">
    <source>
        <dbReference type="PROSITE-ProRule" id="PRU00047"/>
    </source>
</evidence>
<name>A0A9Q3EZT1_9BASI</name>